<evidence type="ECO:0000256" key="2">
    <source>
        <dbReference type="ARBA" id="ARBA00008585"/>
    </source>
</evidence>
<evidence type="ECO:0000313" key="10">
    <source>
        <dbReference type="EMBL" id="KAK3217093.1"/>
    </source>
</evidence>
<dbReference type="Pfam" id="PF10345">
    <property type="entry name" value="Cohesin_load"/>
    <property type="match status" value="1"/>
</dbReference>
<evidence type="ECO:0008006" key="12">
    <source>
        <dbReference type="Google" id="ProtNLM"/>
    </source>
</evidence>
<dbReference type="GO" id="GO:0007059">
    <property type="term" value="P:chromosome segregation"/>
    <property type="evidence" value="ECO:0007669"/>
    <property type="project" value="UniProtKB-KW"/>
</dbReference>
<keyword evidence="7" id="KW-0131">Cell cycle</keyword>
<dbReference type="Proteomes" id="UP001280581">
    <property type="component" value="Unassembled WGS sequence"/>
</dbReference>
<keyword evidence="11" id="KW-1185">Reference proteome</keyword>
<feature type="region of interest" description="Disordered" evidence="9">
    <location>
        <begin position="1"/>
        <end position="44"/>
    </location>
</feature>
<feature type="compositionally biased region" description="Low complexity" evidence="9">
    <location>
        <begin position="15"/>
        <end position="35"/>
    </location>
</feature>
<dbReference type="InterPro" id="IPR019440">
    <property type="entry name" value="MAU2"/>
</dbReference>
<feature type="region of interest" description="Disordered" evidence="9">
    <location>
        <begin position="168"/>
        <end position="205"/>
    </location>
</feature>
<dbReference type="GO" id="GO:0005634">
    <property type="term" value="C:nucleus"/>
    <property type="evidence" value="ECO:0007669"/>
    <property type="project" value="UniProtKB-SubCell"/>
</dbReference>
<feature type="compositionally biased region" description="Polar residues" evidence="9">
    <location>
        <begin position="139"/>
        <end position="153"/>
    </location>
</feature>
<dbReference type="GO" id="GO:0007064">
    <property type="term" value="P:mitotic sister chromatid cohesion"/>
    <property type="evidence" value="ECO:0007669"/>
    <property type="project" value="InterPro"/>
</dbReference>
<gene>
    <name evidence="10" type="ORF">GRF29_1g1978985</name>
</gene>
<keyword evidence="5" id="KW-0159">Chromosome partition</keyword>
<reference evidence="10 11" key="1">
    <citation type="submission" date="2021-02" db="EMBL/GenBank/DDBJ databases">
        <title>Genome assembly of Pseudopithomyces chartarum.</title>
        <authorList>
            <person name="Jauregui R."/>
            <person name="Singh J."/>
            <person name="Voisey C."/>
        </authorList>
    </citation>
    <scope>NUCLEOTIDE SEQUENCE [LARGE SCALE GENOMIC DNA]</scope>
    <source>
        <strain evidence="10 11">AGR01</strain>
    </source>
</reference>
<evidence type="ECO:0000256" key="7">
    <source>
        <dbReference type="ARBA" id="ARBA00023306"/>
    </source>
</evidence>
<name>A0AAN6M778_9PLEO</name>
<feature type="compositionally biased region" description="Polar residues" evidence="9">
    <location>
        <begin position="168"/>
        <end position="201"/>
    </location>
</feature>
<keyword evidence="8" id="KW-0175">Coiled coil</keyword>
<feature type="coiled-coil region" evidence="8">
    <location>
        <begin position="428"/>
        <end position="455"/>
    </location>
</feature>
<keyword evidence="4" id="KW-0498">Mitosis</keyword>
<keyword evidence="6" id="KW-0539">Nucleus</keyword>
<feature type="region of interest" description="Disordered" evidence="9">
    <location>
        <begin position="68"/>
        <end position="153"/>
    </location>
</feature>
<evidence type="ECO:0000256" key="8">
    <source>
        <dbReference type="SAM" id="Coils"/>
    </source>
</evidence>
<dbReference type="AlphaFoldDB" id="A0AAN6M778"/>
<organism evidence="10 11">
    <name type="scientific">Pseudopithomyces chartarum</name>
    <dbReference type="NCBI Taxonomy" id="1892770"/>
    <lineage>
        <taxon>Eukaryota</taxon>
        <taxon>Fungi</taxon>
        <taxon>Dikarya</taxon>
        <taxon>Ascomycota</taxon>
        <taxon>Pezizomycotina</taxon>
        <taxon>Dothideomycetes</taxon>
        <taxon>Pleosporomycetidae</taxon>
        <taxon>Pleosporales</taxon>
        <taxon>Massarineae</taxon>
        <taxon>Didymosphaeriaceae</taxon>
        <taxon>Pseudopithomyces</taxon>
    </lineage>
</organism>
<comment type="subcellular location">
    <subcellularLocation>
        <location evidence="1">Nucleus</location>
    </subcellularLocation>
</comment>
<evidence type="ECO:0000256" key="4">
    <source>
        <dbReference type="ARBA" id="ARBA00022776"/>
    </source>
</evidence>
<proteinExistence type="inferred from homology"/>
<sequence>MDPRYNWPPQARQGYPNGQYAPAPQPAAYGPNGYGTPYATQPPPMQSIFPSPMPGQVHQRVQVVIPHASQQSPPHNTPQPRFAHPHQRSANPMPQAQRPHISQGRPLPPSVQRPIQNASGGPTIHPRGQQPVRTPVKPAQTSRSFQENTPTSQQRVANLSVLNQNQHRVPLQPQGTPTHVRTPTAQTRSPSILSTSSQVRSHPQVVIKKPPSTQLQTPTRPQHAPARPLPADLVVLILSAADEYIDAARSLGSLAARTLRPADLDQYYKLMATAMGCMETVLKKYTQTPRDEAVLRLRYASLLIEETDNTQDIEETLAKGITLCNRSRLTDLKYAMLHLQARYQFKSNHRAALKLLDQPISEAETFKHIIWVYAFRFLKVSLALQVPGRPETSSALQQLHAIANHAERRGDRAIYATCNTLEAMIHLRSSATDRLEQAQRAIAQARSLQLELSAKQLGSISILIDYIDVACGIQQGQPSQEKLTILQSKVDQNVKPDNGTFSVLVEKSSDGNLTFNTGGVFRKADDGRDELVFAWLPQSDFGMLAYYLSGLVVVTREKGTKYLQEGHTLTQDALQRSSPVPTSVPRCLAHRNWVKLLDWHIKYTLGIAACYHEDKPTAKLAVTMLRKRTSEPPFQGLESYARALSYLCGMIDQINGSIDTALATYASSEFNLPNAEAGTNFSTDIAILAALNRMLIIRNPSHPQHYLAQILFAQLQPLCQNHPNQYIACAFRIIQSITQEESIKGHKTLIHTTTNMAQRLGNAQFVSMCLNYMAAKFFANQVGDQPIKCARAARNVSSKGSVLWRAVAWGVCIDTFQRNGLLEDARNCQIAVDAIRGTLPPALSGESPDAEGDIDMAD</sequence>
<dbReference type="EMBL" id="WVTA01000001">
    <property type="protein sequence ID" value="KAK3217093.1"/>
    <property type="molecule type" value="Genomic_DNA"/>
</dbReference>
<protein>
    <recommendedName>
        <fullName evidence="12">Cohesin loading factor</fullName>
    </recommendedName>
</protein>
<accession>A0AAN6M778</accession>
<evidence type="ECO:0000256" key="6">
    <source>
        <dbReference type="ARBA" id="ARBA00023242"/>
    </source>
</evidence>
<dbReference type="PANTHER" id="PTHR21394">
    <property type="entry name" value="MAU2 CHROMATID COHESION FACTOR HOMOLOG"/>
    <property type="match status" value="1"/>
</dbReference>
<evidence type="ECO:0000256" key="9">
    <source>
        <dbReference type="SAM" id="MobiDB-lite"/>
    </source>
</evidence>
<evidence type="ECO:0000256" key="3">
    <source>
        <dbReference type="ARBA" id="ARBA00022618"/>
    </source>
</evidence>
<dbReference type="GO" id="GO:0051301">
    <property type="term" value="P:cell division"/>
    <property type="evidence" value="ECO:0007669"/>
    <property type="project" value="UniProtKB-KW"/>
</dbReference>
<evidence type="ECO:0000256" key="5">
    <source>
        <dbReference type="ARBA" id="ARBA00022829"/>
    </source>
</evidence>
<keyword evidence="3" id="KW-0132">Cell division</keyword>
<comment type="caution">
    <text evidence="10">The sequence shown here is derived from an EMBL/GenBank/DDBJ whole genome shotgun (WGS) entry which is preliminary data.</text>
</comment>
<evidence type="ECO:0000313" key="11">
    <source>
        <dbReference type="Proteomes" id="UP001280581"/>
    </source>
</evidence>
<evidence type="ECO:0000256" key="1">
    <source>
        <dbReference type="ARBA" id="ARBA00004123"/>
    </source>
</evidence>
<comment type="similarity">
    <text evidence="2">Belongs to the SCC4/mau-2 family.</text>
</comment>